<accession>A0AAW1L8X2</accession>
<reference evidence="6 7" key="1">
    <citation type="journal article" date="2024" name="BMC Genomics">
        <title>De novo assembly and annotation of Popillia japonica's genome with initial clues to its potential as an invasive pest.</title>
        <authorList>
            <person name="Cucini C."/>
            <person name="Boschi S."/>
            <person name="Funari R."/>
            <person name="Cardaioli E."/>
            <person name="Iannotti N."/>
            <person name="Marturano G."/>
            <person name="Paoli F."/>
            <person name="Bruttini M."/>
            <person name="Carapelli A."/>
            <person name="Frati F."/>
            <person name="Nardi F."/>
        </authorList>
    </citation>
    <scope>NUCLEOTIDE SEQUENCE [LARGE SCALE GENOMIC DNA]</scope>
    <source>
        <strain evidence="6">DMR45628</strain>
    </source>
</reference>
<keyword evidence="2 6" id="KW-0646">Protease inhibitor</keyword>
<comment type="similarity">
    <text evidence="1 4">Belongs to the serpin family.</text>
</comment>
<dbReference type="GO" id="GO:0004867">
    <property type="term" value="F:serine-type endopeptidase inhibitor activity"/>
    <property type="evidence" value="ECO:0007669"/>
    <property type="project" value="UniProtKB-KW"/>
</dbReference>
<dbReference type="EMBL" id="JASPKY010000132">
    <property type="protein sequence ID" value="KAK9731422.1"/>
    <property type="molecule type" value="Genomic_DNA"/>
</dbReference>
<evidence type="ECO:0000256" key="1">
    <source>
        <dbReference type="ARBA" id="ARBA00009500"/>
    </source>
</evidence>
<dbReference type="SUPFAM" id="SSF56574">
    <property type="entry name" value="Serpins"/>
    <property type="match status" value="1"/>
</dbReference>
<dbReference type="PANTHER" id="PTHR11461">
    <property type="entry name" value="SERINE PROTEASE INHIBITOR, SERPIN"/>
    <property type="match status" value="1"/>
</dbReference>
<sequence>MKLFYTALVITGSVSIICAISVPASINYLNSILYDVISKNESFIFSPFGAHSALSLAYQGADGQTKRTLRTVLFLLGEMSTAAEYRKMIRTLTSAKHVQLNIANKIYLQTGYQFKPHFRFIAEDFFYGEADTIDFRRSSAATEEINNWVKEKTHKRNIKLFSFADFGLDTQAVLVNAMYFSSAWSSPFNKKITRWDNFYVSDKETLTLPMMLQAGYFEYDELVQLDAKILSMRYKNRSFAMTIILPNSRTGINELEKKLPKYNLNMLQPKGIAEQELMS</sequence>
<name>A0AAW1L8X2_POPJA</name>
<comment type="caution">
    <text evidence="6">The sequence shown here is derived from an EMBL/GenBank/DDBJ whole genome shotgun (WGS) entry which is preliminary data.</text>
</comment>
<gene>
    <name evidence="6" type="ORF">QE152_g13669</name>
</gene>
<dbReference type="AlphaFoldDB" id="A0AAW1L8X2"/>
<dbReference type="Pfam" id="PF00079">
    <property type="entry name" value="Serpin"/>
    <property type="match status" value="1"/>
</dbReference>
<organism evidence="6 7">
    <name type="scientific">Popillia japonica</name>
    <name type="common">Japanese beetle</name>
    <dbReference type="NCBI Taxonomy" id="7064"/>
    <lineage>
        <taxon>Eukaryota</taxon>
        <taxon>Metazoa</taxon>
        <taxon>Ecdysozoa</taxon>
        <taxon>Arthropoda</taxon>
        <taxon>Hexapoda</taxon>
        <taxon>Insecta</taxon>
        <taxon>Pterygota</taxon>
        <taxon>Neoptera</taxon>
        <taxon>Endopterygota</taxon>
        <taxon>Coleoptera</taxon>
        <taxon>Polyphaga</taxon>
        <taxon>Scarabaeiformia</taxon>
        <taxon>Scarabaeidae</taxon>
        <taxon>Rutelinae</taxon>
        <taxon>Popillia</taxon>
    </lineage>
</organism>
<dbReference type="Gene3D" id="3.30.497.10">
    <property type="entry name" value="Antithrombin, subunit I, domain 2"/>
    <property type="match status" value="1"/>
</dbReference>
<feature type="domain" description="Serpin" evidence="5">
    <location>
        <begin position="31"/>
        <end position="277"/>
    </location>
</feature>
<dbReference type="InterPro" id="IPR000215">
    <property type="entry name" value="Serpin_fam"/>
</dbReference>
<dbReference type="SMART" id="SM00093">
    <property type="entry name" value="SERPIN"/>
    <property type="match status" value="1"/>
</dbReference>
<evidence type="ECO:0000313" key="6">
    <source>
        <dbReference type="EMBL" id="KAK9731422.1"/>
    </source>
</evidence>
<dbReference type="GO" id="GO:0005615">
    <property type="term" value="C:extracellular space"/>
    <property type="evidence" value="ECO:0007669"/>
    <property type="project" value="InterPro"/>
</dbReference>
<keyword evidence="3 6" id="KW-0722">Serine protease inhibitor</keyword>
<protein>
    <submittedName>
        <fullName evidence="6">Serpin (Serine protease inhibitor)</fullName>
    </submittedName>
</protein>
<dbReference type="InterPro" id="IPR023796">
    <property type="entry name" value="Serpin_dom"/>
</dbReference>
<evidence type="ECO:0000259" key="5">
    <source>
        <dbReference type="SMART" id="SM00093"/>
    </source>
</evidence>
<dbReference type="Gene3D" id="2.30.39.10">
    <property type="entry name" value="Alpha-1-antitrypsin, domain 1"/>
    <property type="match status" value="1"/>
</dbReference>
<evidence type="ECO:0000256" key="4">
    <source>
        <dbReference type="RuleBase" id="RU000411"/>
    </source>
</evidence>
<dbReference type="PANTHER" id="PTHR11461:SF211">
    <property type="entry name" value="GH10112P-RELATED"/>
    <property type="match status" value="1"/>
</dbReference>
<dbReference type="InterPro" id="IPR036186">
    <property type="entry name" value="Serpin_sf"/>
</dbReference>
<evidence type="ECO:0000256" key="2">
    <source>
        <dbReference type="ARBA" id="ARBA00022690"/>
    </source>
</evidence>
<dbReference type="InterPro" id="IPR042178">
    <property type="entry name" value="Serpin_sf_1"/>
</dbReference>
<keyword evidence="7" id="KW-1185">Reference proteome</keyword>
<dbReference type="Proteomes" id="UP001458880">
    <property type="component" value="Unassembled WGS sequence"/>
</dbReference>
<evidence type="ECO:0000256" key="3">
    <source>
        <dbReference type="ARBA" id="ARBA00022900"/>
    </source>
</evidence>
<evidence type="ECO:0000313" key="7">
    <source>
        <dbReference type="Proteomes" id="UP001458880"/>
    </source>
</evidence>
<proteinExistence type="inferred from homology"/>
<dbReference type="InterPro" id="IPR042185">
    <property type="entry name" value="Serpin_sf_2"/>
</dbReference>